<keyword evidence="9" id="KW-1185">Reference proteome</keyword>
<evidence type="ECO:0000313" key="9">
    <source>
        <dbReference type="Proteomes" id="UP000006683"/>
    </source>
</evidence>
<evidence type="ECO:0000256" key="3">
    <source>
        <dbReference type="ARBA" id="ARBA00022475"/>
    </source>
</evidence>
<reference evidence="8 9" key="1">
    <citation type="journal article" date="2010" name="Stand. Genomic Sci.">
        <title>Complete genome sequence of Ferrimonas balearica type strain (PAT).</title>
        <authorList>
            <person name="Nolan M."/>
            <person name="Sikorski J."/>
            <person name="Davenport K."/>
            <person name="Lucas S."/>
            <person name="Glavina Del Rio T."/>
            <person name="Tice H."/>
            <person name="Cheng J."/>
            <person name="Goodwin L."/>
            <person name="Pitluck S."/>
            <person name="Liolios K."/>
            <person name="Ivanova N."/>
            <person name="Mavromatis K."/>
            <person name="Ovchinnikova G."/>
            <person name="Pati A."/>
            <person name="Chen A."/>
            <person name="Palaniappan K."/>
            <person name="Land M."/>
            <person name="Hauser L."/>
            <person name="Chang Y."/>
            <person name="Jeffries C."/>
            <person name="Tapia R."/>
            <person name="Brettin T."/>
            <person name="Detter J."/>
            <person name="Han C."/>
            <person name="Yasawong M."/>
            <person name="Rohde M."/>
            <person name="Tindall B."/>
            <person name="Goker M."/>
            <person name="Woyke T."/>
            <person name="Bristow J."/>
            <person name="Eisen J."/>
            <person name="Markowitz V."/>
            <person name="Hugenholtz P."/>
            <person name="Kyrpides N."/>
            <person name="Klenk H."/>
            <person name="Lapidus A."/>
        </authorList>
    </citation>
    <scope>NUCLEOTIDE SEQUENCE [LARGE SCALE GENOMIC DNA]</scope>
    <source>
        <strain evidence="9">DSM 9799 / CCM 4581 / KCTC 23876 / PAT</strain>
    </source>
</reference>
<keyword evidence="6 7" id="KW-0472">Membrane</keyword>
<keyword evidence="5 7" id="KW-1133">Transmembrane helix</keyword>
<dbReference type="InterPro" id="IPR035906">
    <property type="entry name" value="MetI-like_sf"/>
</dbReference>
<evidence type="ECO:0000256" key="2">
    <source>
        <dbReference type="ARBA" id="ARBA00022448"/>
    </source>
</evidence>
<organism evidence="8 9">
    <name type="scientific">Ferrimonas balearica (strain DSM 9799 / CCM 4581 / KCTC 23876 / PAT)</name>
    <dbReference type="NCBI Taxonomy" id="550540"/>
    <lineage>
        <taxon>Bacteria</taxon>
        <taxon>Pseudomonadati</taxon>
        <taxon>Pseudomonadota</taxon>
        <taxon>Gammaproteobacteria</taxon>
        <taxon>Alteromonadales</taxon>
        <taxon>Ferrimonadaceae</taxon>
        <taxon>Ferrimonas</taxon>
    </lineage>
</organism>
<keyword evidence="2" id="KW-0813">Transport</keyword>
<dbReference type="OrthoDB" id="7808588at2"/>
<feature type="transmembrane region" description="Helical" evidence="7">
    <location>
        <begin position="421"/>
        <end position="440"/>
    </location>
</feature>
<dbReference type="GeneID" id="67182341"/>
<evidence type="ECO:0000313" key="8">
    <source>
        <dbReference type="EMBL" id="ADN76341.1"/>
    </source>
</evidence>
<dbReference type="PANTHER" id="PTHR30043:SF1">
    <property type="entry name" value="ABC TRANSPORT SYSTEM PERMEASE PROTEIN P69"/>
    <property type="match status" value="1"/>
</dbReference>
<keyword evidence="3" id="KW-1003">Cell membrane</keyword>
<name>E1SV14_FERBD</name>
<dbReference type="eggNOG" id="COG3639">
    <property type="taxonomic scope" value="Bacteria"/>
</dbReference>
<dbReference type="RefSeq" id="WP_013345647.1">
    <property type="nucleotide sequence ID" value="NC_014541.1"/>
</dbReference>
<feature type="transmembrane region" description="Helical" evidence="7">
    <location>
        <begin position="295"/>
        <end position="317"/>
    </location>
</feature>
<evidence type="ECO:0000256" key="4">
    <source>
        <dbReference type="ARBA" id="ARBA00022692"/>
    </source>
</evidence>
<dbReference type="HOGENOM" id="CLU_029036_0_0_6"/>
<dbReference type="PANTHER" id="PTHR30043">
    <property type="entry name" value="PHOSPHONATES TRANSPORT SYSTEM PERMEASE PROTEIN"/>
    <property type="match status" value="1"/>
</dbReference>
<accession>E1SV14</accession>
<feature type="transmembrane region" description="Helical" evidence="7">
    <location>
        <begin position="235"/>
        <end position="253"/>
    </location>
</feature>
<gene>
    <name evidence="8" type="ordered locus">Fbal_2138</name>
</gene>
<protein>
    <submittedName>
        <fullName evidence="8">Binding-protein-dependent transport systems inner membrane component</fullName>
    </submittedName>
</protein>
<sequence>MMTPRLRRLTLGLLVLGGVCAVVGDVGLVATEPGSELLRLFQGLLMPDFLATERLFEALFATVAFALLGVTLGAVVGAMLAPLYHLRLVRYGCGLLRSVHELFWALLLMQLFGLSGLTGVLALAIPFSAMFARIYSDLLAQAPATVEQALPYQTRWLDRLLYGRLAPMWPALASYTRYRFECAIRSATVLGFIGLPTLGFYLESAFRQGFYAQGGALLWLLLLLIGSLRWWGRPALLLLLLALSLWWLPPMVWPGGQWIVQFLTEGIWPAPLRQGDWAGLWQWASSLFPLAADGLVNTLLVSGLALAISLVLTLLLWPWASRSVMGHASTVGQGVLLFGRSLPELWLAFVLMLVLGPSALPAALALALHNGALVAFLTAREADRLTLRPDAPRGWNRHHYELLPRVYPGMVNLLMYRFESMVRETAMMGMLGIATLGFYVDSAFELFRFDEAMALILLSGLLNLLVEGACRRALSTR</sequence>
<dbReference type="Proteomes" id="UP000006683">
    <property type="component" value="Chromosome"/>
</dbReference>
<comment type="subcellular location">
    <subcellularLocation>
        <location evidence="1">Cell membrane</location>
        <topology evidence="1">Multi-pass membrane protein</topology>
    </subcellularLocation>
</comment>
<proteinExistence type="predicted"/>
<dbReference type="AlphaFoldDB" id="E1SV14"/>
<feature type="transmembrane region" description="Helical" evidence="7">
    <location>
        <begin position="337"/>
        <end position="356"/>
    </location>
</feature>
<evidence type="ECO:0000256" key="1">
    <source>
        <dbReference type="ARBA" id="ARBA00004651"/>
    </source>
</evidence>
<dbReference type="STRING" id="550540.Fbal_2138"/>
<keyword evidence="4 7" id="KW-0812">Transmembrane</keyword>
<dbReference type="EMBL" id="CP002209">
    <property type="protein sequence ID" value="ADN76341.1"/>
    <property type="molecule type" value="Genomic_DNA"/>
</dbReference>
<dbReference type="KEGG" id="fbl:Fbal_2138"/>
<evidence type="ECO:0000256" key="5">
    <source>
        <dbReference type="ARBA" id="ARBA00022989"/>
    </source>
</evidence>
<feature type="transmembrane region" description="Helical" evidence="7">
    <location>
        <begin position="102"/>
        <end position="125"/>
    </location>
</feature>
<evidence type="ECO:0000256" key="6">
    <source>
        <dbReference type="ARBA" id="ARBA00023136"/>
    </source>
</evidence>
<dbReference type="Gene3D" id="1.10.3720.10">
    <property type="entry name" value="MetI-like"/>
    <property type="match status" value="2"/>
</dbReference>
<feature type="transmembrane region" description="Helical" evidence="7">
    <location>
        <begin position="210"/>
        <end position="228"/>
    </location>
</feature>
<dbReference type="SUPFAM" id="SSF161098">
    <property type="entry name" value="MetI-like"/>
    <property type="match status" value="2"/>
</dbReference>
<dbReference type="GO" id="GO:0005886">
    <property type="term" value="C:plasma membrane"/>
    <property type="evidence" value="ECO:0007669"/>
    <property type="project" value="UniProtKB-SubCell"/>
</dbReference>
<feature type="transmembrane region" description="Helical" evidence="7">
    <location>
        <begin position="55"/>
        <end position="81"/>
    </location>
</feature>
<evidence type="ECO:0000256" key="7">
    <source>
        <dbReference type="SAM" id="Phobius"/>
    </source>
</evidence>